<evidence type="ECO:0000256" key="2">
    <source>
        <dbReference type="ARBA" id="ARBA00022692"/>
    </source>
</evidence>
<keyword evidence="8" id="KW-1185">Reference proteome</keyword>
<dbReference type="Gene3D" id="1.20.1250.20">
    <property type="entry name" value="MFS general substrate transporter like domains"/>
    <property type="match status" value="1"/>
</dbReference>
<evidence type="ECO:0000256" key="3">
    <source>
        <dbReference type="ARBA" id="ARBA00022989"/>
    </source>
</evidence>
<dbReference type="GeneID" id="92028326"/>
<feature type="transmembrane region" description="Helical" evidence="5">
    <location>
        <begin position="398"/>
        <end position="418"/>
    </location>
</feature>
<evidence type="ECO:0000256" key="5">
    <source>
        <dbReference type="SAM" id="Phobius"/>
    </source>
</evidence>
<dbReference type="SUPFAM" id="SSF103473">
    <property type="entry name" value="MFS general substrate transporter"/>
    <property type="match status" value="1"/>
</dbReference>
<keyword evidence="4 5" id="KW-0472">Membrane</keyword>
<comment type="subcellular location">
    <subcellularLocation>
        <location evidence="1">Membrane</location>
        <topology evidence="1">Multi-pass membrane protein</topology>
    </subcellularLocation>
</comment>
<evidence type="ECO:0000259" key="6">
    <source>
        <dbReference type="PROSITE" id="PS50850"/>
    </source>
</evidence>
<evidence type="ECO:0000313" key="7">
    <source>
        <dbReference type="EMBL" id="KAK7538505.1"/>
    </source>
</evidence>
<dbReference type="Proteomes" id="UP001360953">
    <property type="component" value="Unassembled WGS sequence"/>
</dbReference>
<accession>A0ABR1LUS3</accession>
<dbReference type="InterPro" id="IPR011701">
    <property type="entry name" value="MFS"/>
</dbReference>
<feature type="transmembrane region" description="Helical" evidence="5">
    <location>
        <begin position="430"/>
        <end position="455"/>
    </location>
</feature>
<keyword evidence="2 5" id="KW-0812">Transmembrane</keyword>
<dbReference type="RefSeq" id="XP_066656192.1">
    <property type="nucleotide sequence ID" value="XM_066795420.1"/>
</dbReference>
<feature type="transmembrane region" description="Helical" evidence="5">
    <location>
        <begin position="187"/>
        <end position="207"/>
    </location>
</feature>
<dbReference type="InterPro" id="IPR036259">
    <property type="entry name" value="MFS_trans_sf"/>
</dbReference>
<evidence type="ECO:0000256" key="4">
    <source>
        <dbReference type="ARBA" id="ARBA00023136"/>
    </source>
</evidence>
<feature type="transmembrane region" description="Helical" evidence="5">
    <location>
        <begin position="467"/>
        <end position="487"/>
    </location>
</feature>
<evidence type="ECO:0000256" key="1">
    <source>
        <dbReference type="ARBA" id="ARBA00004141"/>
    </source>
</evidence>
<dbReference type="PANTHER" id="PTHR23502">
    <property type="entry name" value="MAJOR FACILITATOR SUPERFAMILY"/>
    <property type="match status" value="1"/>
</dbReference>
<feature type="transmembrane region" description="Helical" evidence="5">
    <location>
        <begin position="332"/>
        <end position="350"/>
    </location>
</feature>
<sequence length="574" mass="62423">MPQEKGLHPTAVIINDSSSTLDELLNEHGLELGSDSYLRWKFNTNQHPRNWNWKRKCFDIGFVMFVEMFQCAMSTTGTAVAQDAIHEYGISKSLGYFTFTSAYLIGEGIGSIFLPPISETFGRKATYASGVLGDCIFSVLVAAVPPTAPGALAAVIIGRGMSGVVGAITSTVGPGSLEDVYTPEHRIWGVFAWTTAGSLGLMLGPIYSAHVVTYLGWRWVYYTTAIVMGICFFFSFFLHESRPSFLLQQKHKIILGKTGNTSLLIHNPDAIESAVGFFTETLWRPLRLLVTEPIVILCSALNAIAFGMIFGLTEGLDIVYRSFGFDTKTASLAFLPLAIGLFFCIPARVLDVRRFRRLEKEGVPITPEAKIKSFAIAVPALAAGLWVFAWTIPPLVPHVSWAVSMLALIPVGFATNDLDAVLAGYIADSYEMYAASAFSSLSMLRSILAAVFPLFTGRMFETLGNNAACSVFAAITTLFCVSPIILLKWGKHLREHSKFAKYSAEMSELSLGSERHSSEKGVVVLGNASVVRPSVSGEGLESSRSEALHLPVNEVQLVTGKSNGQEEILIARVV</sequence>
<gene>
    <name evidence="7" type="ORF">J3D65DRAFT_331142</name>
</gene>
<protein>
    <submittedName>
        <fullName evidence="7">Major facilitator superfamily domain-containing protein</fullName>
    </submittedName>
</protein>
<dbReference type="PROSITE" id="PS50850">
    <property type="entry name" value="MFS"/>
    <property type="match status" value="1"/>
</dbReference>
<dbReference type="Pfam" id="PF07690">
    <property type="entry name" value="MFS_1"/>
    <property type="match status" value="1"/>
</dbReference>
<feature type="transmembrane region" description="Helical" evidence="5">
    <location>
        <begin position="371"/>
        <end position="392"/>
    </location>
</feature>
<feature type="transmembrane region" description="Helical" evidence="5">
    <location>
        <begin position="294"/>
        <end position="312"/>
    </location>
</feature>
<reference evidence="7 8" key="1">
    <citation type="submission" date="2024-04" db="EMBL/GenBank/DDBJ databases">
        <title>Phyllosticta paracitricarpa is synonymous to the EU quarantine fungus P. citricarpa based on phylogenomic analyses.</title>
        <authorList>
            <consortium name="Lawrence Berkeley National Laboratory"/>
            <person name="Van ingen-buijs V.A."/>
            <person name="Van westerhoven A.C."/>
            <person name="Haridas S."/>
            <person name="Skiadas P."/>
            <person name="Martin F."/>
            <person name="Groenewald J.Z."/>
            <person name="Crous P.W."/>
            <person name="Seidl M.F."/>
        </authorList>
    </citation>
    <scope>NUCLEOTIDE SEQUENCE [LARGE SCALE GENOMIC DNA]</scope>
    <source>
        <strain evidence="7 8">CPC 17464</strain>
    </source>
</reference>
<organism evidence="7 8">
    <name type="scientific">Phyllosticta citribraziliensis</name>
    <dbReference type="NCBI Taxonomy" id="989973"/>
    <lineage>
        <taxon>Eukaryota</taxon>
        <taxon>Fungi</taxon>
        <taxon>Dikarya</taxon>
        <taxon>Ascomycota</taxon>
        <taxon>Pezizomycotina</taxon>
        <taxon>Dothideomycetes</taxon>
        <taxon>Dothideomycetes incertae sedis</taxon>
        <taxon>Botryosphaeriales</taxon>
        <taxon>Phyllostictaceae</taxon>
        <taxon>Phyllosticta</taxon>
    </lineage>
</organism>
<evidence type="ECO:0000313" key="8">
    <source>
        <dbReference type="Proteomes" id="UP001360953"/>
    </source>
</evidence>
<keyword evidence="3 5" id="KW-1133">Transmembrane helix</keyword>
<comment type="caution">
    <text evidence="7">The sequence shown here is derived from an EMBL/GenBank/DDBJ whole genome shotgun (WGS) entry which is preliminary data.</text>
</comment>
<name>A0ABR1LUS3_9PEZI</name>
<feature type="transmembrane region" description="Helical" evidence="5">
    <location>
        <begin position="93"/>
        <end position="114"/>
    </location>
</feature>
<dbReference type="EMBL" id="JBBPEH010000005">
    <property type="protein sequence ID" value="KAK7538505.1"/>
    <property type="molecule type" value="Genomic_DNA"/>
</dbReference>
<feature type="domain" description="Major facilitator superfamily (MFS) profile" evidence="6">
    <location>
        <begin position="56"/>
        <end position="494"/>
    </location>
</feature>
<feature type="transmembrane region" description="Helical" evidence="5">
    <location>
        <begin position="219"/>
        <end position="238"/>
    </location>
</feature>
<dbReference type="InterPro" id="IPR020846">
    <property type="entry name" value="MFS_dom"/>
</dbReference>
<proteinExistence type="predicted"/>
<dbReference type="PANTHER" id="PTHR23502:SF157">
    <property type="entry name" value="MAJOR FACILITATOR SUPERFAMILY (MFS) PROFILE DOMAIN-CONTAINING PROTEIN-RELATED"/>
    <property type="match status" value="1"/>
</dbReference>